<evidence type="ECO:0000256" key="11">
    <source>
        <dbReference type="SAM" id="SignalP"/>
    </source>
</evidence>
<dbReference type="STRING" id="6573.A0A210QXP6"/>
<dbReference type="Proteomes" id="UP000242188">
    <property type="component" value="Unassembled WGS sequence"/>
</dbReference>
<evidence type="ECO:0000256" key="3">
    <source>
        <dbReference type="ARBA" id="ARBA00022729"/>
    </source>
</evidence>
<keyword evidence="3 11" id="KW-0732">Signal</keyword>
<keyword evidence="8" id="KW-0676">Redox-active center</keyword>
<organism evidence="13 14">
    <name type="scientific">Mizuhopecten yessoensis</name>
    <name type="common">Japanese scallop</name>
    <name type="synonym">Patinopecten yessoensis</name>
    <dbReference type="NCBI Taxonomy" id="6573"/>
    <lineage>
        <taxon>Eukaryota</taxon>
        <taxon>Metazoa</taxon>
        <taxon>Spiralia</taxon>
        <taxon>Lophotrochozoa</taxon>
        <taxon>Mollusca</taxon>
        <taxon>Bivalvia</taxon>
        <taxon>Autobranchia</taxon>
        <taxon>Pteriomorphia</taxon>
        <taxon>Pectinida</taxon>
        <taxon>Pectinoidea</taxon>
        <taxon>Pectinidae</taxon>
        <taxon>Mizuhopecten</taxon>
    </lineage>
</organism>
<comment type="caution">
    <text evidence="13">The sequence shown here is derived from an EMBL/GenBank/DDBJ whole genome shotgun (WGS) entry which is preliminary data.</text>
</comment>
<reference evidence="13 14" key="1">
    <citation type="journal article" date="2017" name="Nat. Ecol. Evol.">
        <title>Scallop genome provides insights into evolution of bilaterian karyotype and development.</title>
        <authorList>
            <person name="Wang S."/>
            <person name="Zhang J."/>
            <person name="Jiao W."/>
            <person name="Li J."/>
            <person name="Xun X."/>
            <person name="Sun Y."/>
            <person name="Guo X."/>
            <person name="Huan P."/>
            <person name="Dong B."/>
            <person name="Zhang L."/>
            <person name="Hu X."/>
            <person name="Sun X."/>
            <person name="Wang J."/>
            <person name="Zhao C."/>
            <person name="Wang Y."/>
            <person name="Wang D."/>
            <person name="Huang X."/>
            <person name="Wang R."/>
            <person name="Lv J."/>
            <person name="Li Y."/>
            <person name="Zhang Z."/>
            <person name="Liu B."/>
            <person name="Lu W."/>
            <person name="Hui Y."/>
            <person name="Liang J."/>
            <person name="Zhou Z."/>
            <person name="Hou R."/>
            <person name="Li X."/>
            <person name="Liu Y."/>
            <person name="Li H."/>
            <person name="Ning X."/>
            <person name="Lin Y."/>
            <person name="Zhao L."/>
            <person name="Xing Q."/>
            <person name="Dou J."/>
            <person name="Li Y."/>
            <person name="Mao J."/>
            <person name="Guo H."/>
            <person name="Dou H."/>
            <person name="Li T."/>
            <person name="Mu C."/>
            <person name="Jiang W."/>
            <person name="Fu Q."/>
            <person name="Fu X."/>
            <person name="Miao Y."/>
            <person name="Liu J."/>
            <person name="Yu Q."/>
            <person name="Li R."/>
            <person name="Liao H."/>
            <person name="Li X."/>
            <person name="Kong Y."/>
            <person name="Jiang Z."/>
            <person name="Chourrout D."/>
            <person name="Li R."/>
            <person name="Bao Z."/>
        </authorList>
    </citation>
    <scope>NUCLEOTIDE SEQUENCE [LARGE SCALE GENOMIC DNA]</scope>
    <source>
        <strain evidence="13 14">PY_sf001</strain>
    </source>
</reference>
<feature type="signal peptide" evidence="11">
    <location>
        <begin position="1"/>
        <end position="19"/>
    </location>
</feature>
<dbReference type="PROSITE" id="PS51257">
    <property type="entry name" value="PROKAR_LIPOPROTEIN"/>
    <property type="match status" value="1"/>
</dbReference>
<keyword evidence="10 13" id="KW-0812">Transmembrane</keyword>
<name>A0A210QXP6_MIZYE</name>
<dbReference type="EMBL" id="NEDP02001335">
    <property type="protein sequence ID" value="OWF53491.1"/>
    <property type="molecule type" value="Genomic_DNA"/>
</dbReference>
<dbReference type="Gene3D" id="3.40.30.10">
    <property type="entry name" value="Glutaredoxin"/>
    <property type="match status" value="1"/>
</dbReference>
<feature type="region of interest" description="Disordered" evidence="9">
    <location>
        <begin position="209"/>
        <end position="292"/>
    </location>
</feature>
<feature type="transmembrane region" description="Helical" evidence="10">
    <location>
        <begin position="142"/>
        <end position="161"/>
    </location>
</feature>
<proteinExistence type="predicted"/>
<evidence type="ECO:0000256" key="5">
    <source>
        <dbReference type="ARBA" id="ARBA00022982"/>
    </source>
</evidence>
<feature type="domain" description="Thioredoxin" evidence="12">
    <location>
        <begin position="27"/>
        <end position="122"/>
    </location>
</feature>
<dbReference type="InterPro" id="IPR036249">
    <property type="entry name" value="Thioredoxin-like_sf"/>
</dbReference>
<dbReference type="GO" id="GO:0015036">
    <property type="term" value="F:disulfide oxidoreductase activity"/>
    <property type="evidence" value="ECO:0007669"/>
    <property type="project" value="TreeGrafter"/>
</dbReference>
<evidence type="ECO:0000313" key="14">
    <source>
        <dbReference type="Proteomes" id="UP000242188"/>
    </source>
</evidence>
<gene>
    <name evidence="13" type="ORF">KP79_PYT13604</name>
</gene>
<dbReference type="PANTHER" id="PTHR46107:SF3">
    <property type="entry name" value="THIOREDOXIN DOMAIN-CONTAINING PROTEIN"/>
    <property type="match status" value="1"/>
</dbReference>
<dbReference type="InterPro" id="IPR052454">
    <property type="entry name" value="TMX_domain-containing"/>
</dbReference>
<comment type="subcellular location">
    <subcellularLocation>
        <location evidence="1">Endoplasmic reticulum membrane</location>
        <topology evidence="1">Single-pass membrane protein</topology>
    </subcellularLocation>
</comment>
<evidence type="ECO:0000256" key="4">
    <source>
        <dbReference type="ARBA" id="ARBA00022824"/>
    </source>
</evidence>
<dbReference type="Pfam" id="PF00085">
    <property type="entry name" value="Thioredoxin"/>
    <property type="match status" value="1"/>
</dbReference>
<keyword evidence="14" id="KW-1185">Reference proteome</keyword>
<evidence type="ECO:0000256" key="7">
    <source>
        <dbReference type="ARBA" id="ARBA00023157"/>
    </source>
</evidence>
<evidence type="ECO:0000256" key="2">
    <source>
        <dbReference type="ARBA" id="ARBA00022448"/>
    </source>
</evidence>
<evidence type="ECO:0000256" key="10">
    <source>
        <dbReference type="SAM" id="Phobius"/>
    </source>
</evidence>
<dbReference type="GO" id="GO:0005789">
    <property type="term" value="C:endoplasmic reticulum membrane"/>
    <property type="evidence" value="ECO:0007669"/>
    <property type="project" value="UniProtKB-SubCell"/>
</dbReference>
<dbReference type="AlphaFoldDB" id="A0A210QXP6"/>
<accession>A0A210QXP6</accession>
<evidence type="ECO:0000256" key="9">
    <source>
        <dbReference type="SAM" id="MobiDB-lite"/>
    </source>
</evidence>
<evidence type="ECO:0000256" key="1">
    <source>
        <dbReference type="ARBA" id="ARBA00004389"/>
    </source>
</evidence>
<protein>
    <submittedName>
        <fullName evidence="13">Thioredoxin-related transmembrane protein 1</fullName>
    </submittedName>
</protein>
<feature type="chain" id="PRO_5013030070" evidence="11">
    <location>
        <begin position="20"/>
        <end position="292"/>
    </location>
</feature>
<dbReference type="OrthoDB" id="7869097at2759"/>
<keyword evidence="4" id="KW-0256">Endoplasmic reticulum</keyword>
<evidence type="ECO:0000313" key="13">
    <source>
        <dbReference type="EMBL" id="OWF53491.1"/>
    </source>
</evidence>
<sequence>MKATLRNLAVLCLVSACLCGQQSSKPLVITENNWTQSLEGEWMVEFMAPWCPACRAFTDTWASFAKWSDDFDFKVGVVDVTENPGLSGRFLVSALPSVYHVKDGVFRQYKGGRKENELVSFIGDKKWEAIDPVVWYLSPSSVQMGAVGFFFKAAMQIRALYNVMTSEYGIPEWACYVIFAVMTIALGLILGLLIVCCCDMVFPTKYLPPPPHKDRLVTPQQPEEELESHEGTEDDDSETEDILDDTQHSQSEGEAVEEEEEPEKAVTKDKEETKPEEAGDAKPRRRKPKKAD</sequence>
<evidence type="ECO:0000256" key="6">
    <source>
        <dbReference type="ARBA" id="ARBA00022989"/>
    </source>
</evidence>
<keyword evidence="10" id="KW-0472">Membrane</keyword>
<feature type="transmembrane region" description="Helical" evidence="10">
    <location>
        <begin position="173"/>
        <end position="195"/>
    </location>
</feature>
<keyword evidence="2" id="KW-0813">Transport</keyword>
<evidence type="ECO:0000259" key="12">
    <source>
        <dbReference type="Pfam" id="PF00085"/>
    </source>
</evidence>
<keyword evidence="7" id="KW-1015">Disulfide bond</keyword>
<feature type="compositionally biased region" description="Basic residues" evidence="9">
    <location>
        <begin position="283"/>
        <end position="292"/>
    </location>
</feature>
<keyword evidence="5" id="KW-0249">Electron transport</keyword>
<dbReference type="InterPro" id="IPR013766">
    <property type="entry name" value="Thioredoxin_domain"/>
</dbReference>
<feature type="compositionally biased region" description="Acidic residues" evidence="9">
    <location>
        <begin position="222"/>
        <end position="244"/>
    </location>
</feature>
<keyword evidence="6 10" id="KW-1133">Transmembrane helix</keyword>
<evidence type="ECO:0000256" key="8">
    <source>
        <dbReference type="ARBA" id="ARBA00023284"/>
    </source>
</evidence>
<dbReference type="PANTHER" id="PTHR46107">
    <property type="entry name" value="DUMPY: SHORTER THAN WILD-TYPE"/>
    <property type="match status" value="1"/>
</dbReference>
<dbReference type="SUPFAM" id="SSF52833">
    <property type="entry name" value="Thioredoxin-like"/>
    <property type="match status" value="1"/>
</dbReference>
<feature type="compositionally biased region" description="Basic and acidic residues" evidence="9">
    <location>
        <begin position="263"/>
        <end position="282"/>
    </location>
</feature>